<evidence type="ECO:0000259" key="8">
    <source>
        <dbReference type="PROSITE" id="PS50106"/>
    </source>
</evidence>
<dbReference type="CDD" id="cd06782">
    <property type="entry name" value="cpPDZ_CPP-like"/>
    <property type="match status" value="1"/>
</dbReference>
<comment type="similarity">
    <text evidence="1 5">Belongs to the peptidase S41A family.</text>
</comment>
<dbReference type="NCBIfam" id="TIGR00225">
    <property type="entry name" value="prc"/>
    <property type="match status" value="1"/>
</dbReference>
<dbReference type="Pfam" id="PF03572">
    <property type="entry name" value="Peptidase_S41"/>
    <property type="match status" value="1"/>
</dbReference>
<dbReference type="SUPFAM" id="SSF52096">
    <property type="entry name" value="ClpP/crotonase"/>
    <property type="match status" value="1"/>
</dbReference>
<evidence type="ECO:0000256" key="7">
    <source>
        <dbReference type="SAM" id="SignalP"/>
    </source>
</evidence>
<dbReference type="Gene3D" id="3.90.226.10">
    <property type="entry name" value="2-enoyl-CoA Hydratase, Chain A, domain 1"/>
    <property type="match status" value="1"/>
</dbReference>
<dbReference type="InterPro" id="IPR005151">
    <property type="entry name" value="Tail-specific_protease"/>
</dbReference>
<dbReference type="EC" id="3.4.21.102" evidence="9"/>
<dbReference type="Pfam" id="PF11818">
    <property type="entry name" value="DUF3340"/>
    <property type="match status" value="1"/>
</dbReference>
<proteinExistence type="inferred from homology"/>
<dbReference type="SMART" id="SM00228">
    <property type="entry name" value="PDZ"/>
    <property type="match status" value="1"/>
</dbReference>
<dbReference type="InterPro" id="IPR004447">
    <property type="entry name" value="Peptidase_S41A"/>
</dbReference>
<dbReference type="PANTHER" id="PTHR32060">
    <property type="entry name" value="TAIL-SPECIFIC PROTEASE"/>
    <property type="match status" value="1"/>
</dbReference>
<evidence type="ECO:0000256" key="4">
    <source>
        <dbReference type="ARBA" id="ARBA00022825"/>
    </source>
</evidence>
<dbReference type="PANTHER" id="PTHR32060:SF22">
    <property type="entry name" value="CARBOXYL-TERMINAL-PROCESSING PEPTIDASE 3, CHLOROPLASTIC"/>
    <property type="match status" value="1"/>
</dbReference>
<feature type="chain" id="PRO_5046662267" evidence="7">
    <location>
        <begin position="21"/>
        <end position="680"/>
    </location>
</feature>
<evidence type="ECO:0000256" key="6">
    <source>
        <dbReference type="SAM" id="Coils"/>
    </source>
</evidence>
<dbReference type="EMBL" id="JAHESD010000002">
    <property type="protein sequence ID" value="MBT1701871.1"/>
    <property type="molecule type" value="Genomic_DNA"/>
</dbReference>
<dbReference type="RefSeq" id="WP_254151569.1">
    <property type="nucleotide sequence ID" value="NZ_JAHESD010000002.1"/>
</dbReference>
<protein>
    <submittedName>
        <fullName evidence="9">Carboxy terminal-processing peptidase</fullName>
        <ecNumber evidence="9">3.4.21.102</ecNumber>
    </submittedName>
</protein>
<dbReference type="InterPro" id="IPR020992">
    <property type="entry name" value="Tail_Prtase_C"/>
</dbReference>
<evidence type="ECO:0000313" key="10">
    <source>
        <dbReference type="Proteomes" id="UP000772618"/>
    </source>
</evidence>
<feature type="signal peptide" evidence="7">
    <location>
        <begin position="1"/>
        <end position="20"/>
    </location>
</feature>
<dbReference type="Gene3D" id="2.30.42.10">
    <property type="match status" value="1"/>
</dbReference>
<keyword evidence="3 5" id="KW-0378">Hydrolase</keyword>
<name>A0ABS5VKG5_9BACT</name>
<evidence type="ECO:0000256" key="5">
    <source>
        <dbReference type="RuleBase" id="RU004404"/>
    </source>
</evidence>
<evidence type="ECO:0000256" key="2">
    <source>
        <dbReference type="ARBA" id="ARBA00022670"/>
    </source>
</evidence>
<organism evidence="9 10">
    <name type="scientific">Chryseosolibacter indicus</name>
    <dbReference type="NCBI Taxonomy" id="2782351"/>
    <lineage>
        <taxon>Bacteria</taxon>
        <taxon>Pseudomonadati</taxon>
        <taxon>Bacteroidota</taxon>
        <taxon>Cytophagia</taxon>
        <taxon>Cytophagales</taxon>
        <taxon>Chryseotaleaceae</taxon>
        <taxon>Chryseosolibacter</taxon>
    </lineage>
</organism>
<dbReference type="Proteomes" id="UP000772618">
    <property type="component" value="Unassembled WGS sequence"/>
</dbReference>
<dbReference type="InterPro" id="IPR040573">
    <property type="entry name" value="TSP_N"/>
</dbReference>
<keyword evidence="7" id="KW-0732">Signal</keyword>
<gene>
    <name evidence="9" type="ORF">KK060_01185</name>
</gene>
<keyword evidence="4 5" id="KW-0720">Serine protease</keyword>
<dbReference type="InterPro" id="IPR036034">
    <property type="entry name" value="PDZ_sf"/>
</dbReference>
<keyword evidence="10" id="KW-1185">Reference proteome</keyword>
<evidence type="ECO:0000313" key="9">
    <source>
        <dbReference type="EMBL" id="MBT1701871.1"/>
    </source>
</evidence>
<dbReference type="GO" id="GO:0004252">
    <property type="term" value="F:serine-type endopeptidase activity"/>
    <property type="evidence" value="ECO:0007669"/>
    <property type="project" value="UniProtKB-EC"/>
</dbReference>
<dbReference type="SMART" id="SM00245">
    <property type="entry name" value="TSPc"/>
    <property type="match status" value="1"/>
</dbReference>
<sequence>MKRILLGIIAGLGLVIQSLAFTAPSDTTELKAKPIYGKEAKVIAYILDNNHYRKLQLSDSLSSAILDGYVSNLDNNKTYFTAKDIASFEKYRYVIDDLTRSENVDPAFTIYSVFKKRFDERMTYVINNLVNRDFDYTTDEFYETDRDKEPWCKNEAELNEVWRKIIKSQALSLKLAGKPAEEIKKTLKERYERLIKSYTKDVNSEDIFGIYMNTITEAYDPHTNYFSPAAADRFKQSISLSLEGIGARLQTDNDYTKVVEVLPGGPAEKTGLVKVNDRIVGVGQGDSGEIVDVIGWRIDDVVKLIKGPKGTKVKLHVLPAEKGVSGKPDEIVLVRDKIKLEDQQAKKNVINYQKDGKAMKLGVITLPSFYMDFEAYQKGDPNYNSTTRDVQKLIKELQTEGVDGLVLDLRNNGGGSLAEAIDLTGLFIKNGPVVQVKNSANRVEVGTDDDSNIAYSGPLVVLTNRFSASASEIFAGAIQDYHRGVVVGESTYGKGTVQTVIDLDRFITDGGKDVGQLKLTFQKFYRVTGSSTQHKGVTPDIKLPSALSSEQFGESSSKSALPWDEIRGTLYQRTPIINDRIIAALNKNYVERLKNDQTLGRFVTETEEARKSLKDTRISLNEAVRKKEMEEAEKRSASAKLNTKIGSKELPITTNLNDLDDEYLREGLFVLSDLITSKIG</sequence>
<keyword evidence="6" id="KW-0175">Coiled coil</keyword>
<dbReference type="Pfam" id="PF00595">
    <property type="entry name" value="PDZ"/>
    <property type="match status" value="1"/>
</dbReference>
<dbReference type="InterPro" id="IPR001478">
    <property type="entry name" value="PDZ"/>
</dbReference>
<dbReference type="Pfam" id="PF17804">
    <property type="entry name" value="TSP_NTD"/>
    <property type="match status" value="1"/>
</dbReference>
<evidence type="ECO:0000256" key="3">
    <source>
        <dbReference type="ARBA" id="ARBA00022801"/>
    </source>
</evidence>
<keyword evidence="2 5" id="KW-0645">Protease</keyword>
<dbReference type="PROSITE" id="PS50106">
    <property type="entry name" value="PDZ"/>
    <property type="match status" value="1"/>
</dbReference>
<reference evidence="9 10" key="1">
    <citation type="submission" date="2021-05" db="EMBL/GenBank/DDBJ databases">
        <title>A Polyphasic approach of four new species of the genus Ohtaekwangia: Ohtaekwangia histidinii sp. nov., Ohtaekwangia cretensis sp. nov., Ohtaekwangia indiensis sp. nov., Ohtaekwangia reichenbachii sp. nov. from diverse environment.</title>
        <authorList>
            <person name="Octaviana S."/>
        </authorList>
    </citation>
    <scope>NUCLEOTIDE SEQUENCE [LARGE SCALE GENOMIC DNA]</scope>
    <source>
        <strain evidence="9 10">PWU20</strain>
    </source>
</reference>
<comment type="caution">
    <text evidence="9">The sequence shown here is derived from an EMBL/GenBank/DDBJ whole genome shotgun (WGS) entry which is preliminary data.</text>
</comment>
<dbReference type="InterPro" id="IPR029045">
    <property type="entry name" value="ClpP/crotonase-like_dom_sf"/>
</dbReference>
<dbReference type="SUPFAM" id="SSF50156">
    <property type="entry name" value="PDZ domain-like"/>
    <property type="match status" value="1"/>
</dbReference>
<evidence type="ECO:0000256" key="1">
    <source>
        <dbReference type="ARBA" id="ARBA00009179"/>
    </source>
</evidence>
<accession>A0ABS5VKG5</accession>
<feature type="domain" description="PDZ" evidence="8">
    <location>
        <begin position="245"/>
        <end position="306"/>
    </location>
</feature>
<dbReference type="CDD" id="cd07560">
    <property type="entry name" value="Peptidase_S41_CPP"/>
    <property type="match status" value="1"/>
</dbReference>
<feature type="coiled-coil region" evidence="6">
    <location>
        <begin position="613"/>
        <end position="640"/>
    </location>
</feature>